<reference evidence="1" key="1">
    <citation type="submission" date="2018-05" db="EMBL/GenBank/DDBJ databases">
        <authorList>
            <person name="Lanie J.A."/>
            <person name="Ng W.-L."/>
            <person name="Kazmierczak K.M."/>
            <person name="Andrzejewski T.M."/>
            <person name="Davidsen T.M."/>
            <person name="Wayne K.J."/>
            <person name="Tettelin H."/>
            <person name="Glass J.I."/>
            <person name="Rusch D."/>
            <person name="Podicherti R."/>
            <person name="Tsui H.-C.T."/>
            <person name="Winkler M.E."/>
        </authorList>
    </citation>
    <scope>NUCLEOTIDE SEQUENCE</scope>
</reference>
<gene>
    <name evidence="1" type="ORF">METZ01_LOCUS372159</name>
</gene>
<accession>A0A382TBZ6</accession>
<sequence>VFLEAALKPRDAIGVEELTCGSPVQQSCHRTEIGLASLSRVSRADLFDSRSNPCSFGPVPEPGPGAELHSFLGTLNIRHKSLVDWYLHDFVAGNLEKRGSVINGWGL</sequence>
<protein>
    <submittedName>
        <fullName evidence="1">Uncharacterized protein</fullName>
    </submittedName>
</protein>
<feature type="non-terminal residue" evidence="1">
    <location>
        <position position="1"/>
    </location>
</feature>
<evidence type="ECO:0000313" key="1">
    <source>
        <dbReference type="EMBL" id="SVD19305.1"/>
    </source>
</evidence>
<proteinExistence type="predicted"/>
<organism evidence="1">
    <name type="scientific">marine metagenome</name>
    <dbReference type="NCBI Taxonomy" id="408172"/>
    <lineage>
        <taxon>unclassified sequences</taxon>
        <taxon>metagenomes</taxon>
        <taxon>ecological metagenomes</taxon>
    </lineage>
</organism>
<dbReference type="EMBL" id="UINC01135267">
    <property type="protein sequence ID" value="SVD19305.1"/>
    <property type="molecule type" value="Genomic_DNA"/>
</dbReference>
<dbReference type="AlphaFoldDB" id="A0A382TBZ6"/>
<name>A0A382TBZ6_9ZZZZ</name>